<evidence type="ECO:0000313" key="8">
    <source>
        <dbReference type="EMBL" id="PPQ35047.1"/>
    </source>
</evidence>
<dbReference type="PROSITE" id="PS50111">
    <property type="entry name" value="CHEMOTAXIS_TRANSDUC_2"/>
    <property type="match status" value="1"/>
</dbReference>
<dbReference type="Gene3D" id="1.10.287.950">
    <property type="entry name" value="Methyl-accepting chemotaxis protein"/>
    <property type="match status" value="1"/>
</dbReference>
<dbReference type="SMART" id="SM00283">
    <property type="entry name" value="MA"/>
    <property type="match status" value="1"/>
</dbReference>
<evidence type="ECO:0000313" key="9">
    <source>
        <dbReference type="Proteomes" id="UP000239724"/>
    </source>
</evidence>
<dbReference type="SUPFAM" id="SSF141371">
    <property type="entry name" value="PilZ domain-like"/>
    <property type="match status" value="1"/>
</dbReference>
<dbReference type="InterPro" id="IPR004089">
    <property type="entry name" value="MCPsignal_dom"/>
</dbReference>
<dbReference type="GO" id="GO:0007165">
    <property type="term" value="P:signal transduction"/>
    <property type="evidence" value="ECO:0007669"/>
    <property type="project" value="UniProtKB-KW"/>
</dbReference>
<dbReference type="RefSeq" id="WP_104518536.1">
    <property type="nucleotide sequence ID" value="NZ_NHRY01000080.1"/>
</dbReference>
<evidence type="ECO:0000256" key="3">
    <source>
        <dbReference type="PROSITE-ProRule" id="PRU00284"/>
    </source>
</evidence>
<evidence type="ECO:0000256" key="1">
    <source>
        <dbReference type="ARBA" id="ARBA00023224"/>
    </source>
</evidence>
<dbReference type="Pfam" id="PF07238">
    <property type="entry name" value="PilZ"/>
    <property type="match status" value="1"/>
</dbReference>
<dbReference type="Proteomes" id="UP000239724">
    <property type="component" value="Unassembled WGS sequence"/>
</dbReference>
<evidence type="ECO:0000256" key="4">
    <source>
        <dbReference type="SAM" id="MobiDB-lite"/>
    </source>
</evidence>
<accession>A0A2S6NJN0</accession>
<feature type="domain" description="Methyl-accepting transducer" evidence="5">
    <location>
        <begin position="378"/>
        <end position="607"/>
    </location>
</feature>
<protein>
    <recommendedName>
        <fullName evidence="10">Methyl-accepting chemotaxis protein</fullName>
    </recommendedName>
</protein>
<name>A0A2S6NJN0_RHOGL</name>
<keyword evidence="9" id="KW-1185">Reference proteome</keyword>
<dbReference type="SUPFAM" id="SSF58104">
    <property type="entry name" value="Methyl-accepting chemotaxis protein (MCP) signaling domain"/>
    <property type="match status" value="1"/>
</dbReference>
<feature type="domain" description="HAMP" evidence="6">
    <location>
        <begin position="291"/>
        <end position="344"/>
    </location>
</feature>
<reference evidence="8 9" key="1">
    <citation type="journal article" date="2018" name="Arch. Microbiol.">
        <title>New insights into the metabolic potential of the phototrophic purple bacterium Rhodopila globiformis DSM 161(T) from its draft genome sequence and evidence for a vanadium-dependent nitrogenase.</title>
        <authorList>
            <person name="Imhoff J.F."/>
            <person name="Rahn T."/>
            <person name="Kunzel S."/>
            <person name="Neulinger S.C."/>
        </authorList>
    </citation>
    <scope>NUCLEOTIDE SEQUENCE [LARGE SCALE GENOMIC DNA]</scope>
    <source>
        <strain evidence="8 9">DSM 161</strain>
    </source>
</reference>
<dbReference type="OrthoDB" id="7295762at2"/>
<evidence type="ECO:0000259" key="6">
    <source>
        <dbReference type="PROSITE" id="PS50885"/>
    </source>
</evidence>
<dbReference type="InterPro" id="IPR013587">
    <property type="entry name" value="Nitrate/nitrite_sensing"/>
</dbReference>
<evidence type="ECO:0008006" key="10">
    <source>
        <dbReference type="Google" id="ProtNLM"/>
    </source>
</evidence>
<dbReference type="InterPro" id="IPR003660">
    <property type="entry name" value="HAMP_dom"/>
</dbReference>
<comment type="similarity">
    <text evidence="2">Belongs to the methyl-accepting chemotaxis (MCP) protein family.</text>
</comment>
<dbReference type="Gene3D" id="6.10.340.10">
    <property type="match status" value="1"/>
</dbReference>
<sequence length="868" mass="91119">MQRVESLAALAIDTSALVHEVQRERGASSGFLSSKGTELAAELTAQRSRTDARLAAFNARLEHIRTGAAGTALADKIAAARDAFAGLADMRRQVSDLTVTPETSFTWFTAANTRLLDMLGQAATDVEAPDVARSLAVYLSLLHAKELAGQERAVGAAGFAAGRFDVARLRHLTTLADQPDLYFRIIAETAAPARAAFMRQTLTGEAVDTVARMRRTAVEGGIDGHLDGITGGAWFNAATARIDRLKLVEDRMAADLQAQAAGIRGRAETWLYATAAALLALTAVVSTAMIRAIMRPLDSHIGTMQRLAVGETDVVVAGTERPDEPGSMARAIAVFRDHAIENQRFAAEQQVERARAEAVRTETMAVMAERIEAEAREAMVECSRQTAALAAVADAMQNSAGRTGASADSAAGAAAQVLGNTPVVASAAEELTASIQEIGSQMQQSTQTVTHAVQASQATREAIEALNERVGSIGQVADMISEIASRTNLLALNATIEAARAGEAGKGFAVVASEVKQLAAQTARSTEEITRHIAEVRAATGASVAAVGQIDAAIGEVNGIVGSIAAAIEEQSAATAEIARNVIDTAAAATLMSDRTHEVSAEAAATGEAATRVRDNTLALNETMKSLQRALVRMVRTSSKDVDRRRHRRRPSHAEATMTHGGQAAPAIVHNVSERGCFVVTTADCQAGESVEIALARFARRLHGHVLARSDVGLHISFPDTDIPAAEVDAISLATVAALLKQTTAEYRALADGASAALADGASAALASGGARPDALADRWTFAFDGWYDTVTDPETLALPSFRAIGPLRRALYDSRDALLMAISAGDRLSAQRSLDELRQHDESLLRGLEAFGRVYAATVAQPGAAAA</sequence>
<dbReference type="GO" id="GO:0035438">
    <property type="term" value="F:cyclic-di-GMP binding"/>
    <property type="evidence" value="ECO:0007669"/>
    <property type="project" value="InterPro"/>
</dbReference>
<feature type="domain" description="NIT" evidence="7">
    <location>
        <begin position="12"/>
        <end position="263"/>
    </location>
</feature>
<dbReference type="GO" id="GO:0016020">
    <property type="term" value="C:membrane"/>
    <property type="evidence" value="ECO:0007669"/>
    <property type="project" value="InterPro"/>
</dbReference>
<evidence type="ECO:0000256" key="2">
    <source>
        <dbReference type="ARBA" id="ARBA00029447"/>
    </source>
</evidence>
<proteinExistence type="inferred from homology"/>
<organism evidence="8 9">
    <name type="scientific">Rhodopila globiformis</name>
    <name type="common">Rhodopseudomonas globiformis</name>
    <dbReference type="NCBI Taxonomy" id="1071"/>
    <lineage>
        <taxon>Bacteria</taxon>
        <taxon>Pseudomonadati</taxon>
        <taxon>Pseudomonadota</taxon>
        <taxon>Alphaproteobacteria</taxon>
        <taxon>Acetobacterales</taxon>
        <taxon>Acetobacteraceae</taxon>
        <taxon>Rhodopila</taxon>
    </lineage>
</organism>
<evidence type="ECO:0000259" key="5">
    <source>
        <dbReference type="PROSITE" id="PS50111"/>
    </source>
</evidence>
<feature type="region of interest" description="Disordered" evidence="4">
    <location>
        <begin position="638"/>
        <end position="662"/>
    </location>
</feature>
<dbReference type="Pfam" id="PF08376">
    <property type="entry name" value="NIT"/>
    <property type="match status" value="1"/>
</dbReference>
<dbReference type="EMBL" id="NHRY01000080">
    <property type="protein sequence ID" value="PPQ35047.1"/>
    <property type="molecule type" value="Genomic_DNA"/>
</dbReference>
<gene>
    <name evidence="8" type="ORF">CCS01_09115</name>
</gene>
<dbReference type="InterPro" id="IPR009875">
    <property type="entry name" value="PilZ_domain"/>
</dbReference>
<comment type="caution">
    <text evidence="8">The sequence shown here is derived from an EMBL/GenBank/DDBJ whole genome shotgun (WGS) entry which is preliminary data.</text>
</comment>
<dbReference type="PROSITE" id="PS50885">
    <property type="entry name" value="HAMP"/>
    <property type="match status" value="1"/>
</dbReference>
<dbReference type="PANTHER" id="PTHR32089">
    <property type="entry name" value="METHYL-ACCEPTING CHEMOTAXIS PROTEIN MCPB"/>
    <property type="match status" value="1"/>
</dbReference>
<dbReference type="InterPro" id="IPR010910">
    <property type="entry name" value="Nitrate/nitrite_sensing_bac"/>
</dbReference>
<keyword evidence="1 3" id="KW-0807">Transducer</keyword>
<dbReference type="Gene3D" id="2.40.10.220">
    <property type="entry name" value="predicted glycosyltransferase like domains"/>
    <property type="match status" value="1"/>
</dbReference>
<evidence type="ECO:0000259" key="7">
    <source>
        <dbReference type="PROSITE" id="PS50906"/>
    </source>
</evidence>
<dbReference type="PANTHER" id="PTHR32089:SF112">
    <property type="entry name" value="LYSOZYME-LIKE PROTEIN-RELATED"/>
    <property type="match status" value="1"/>
</dbReference>
<dbReference type="PROSITE" id="PS50906">
    <property type="entry name" value="NIT"/>
    <property type="match status" value="1"/>
</dbReference>
<dbReference type="AlphaFoldDB" id="A0A2S6NJN0"/>
<dbReference type="Pfam" id="PF00015">
    <property type="entry name" value="MCPsignal"/>
    <property type="match status" value="1"/>
</dbReference>